<evidence type="ECO:0000259" key="3">
    <source>
        <dbReference type="Pfam" id="PF13649"/>
    </source>
</evidence>
<organism evidence="4 5">
    <name type="scientific">Truncatella angustata</name>
    <dbReference type="NCBI Taxonomy" id="152316"/>
    <lineage>
        <taxon>Eukaryota</taxon>
        <taxon>Fungi</taxon>
        <taxon>Dikarya</taxon>
        <taxon>Ascomycota</taxon>
        <taxon>Pezizomycotina</taxon>
        <taxon>Sordariomycetes</taxon>
        <taxon>Xylariomycetidae</taxon>
        <taxon>Amphisphaeriales</taxon>
        <taxon>Sporocadaceae</taxon>
        <taxon>Truncatella</taxon>
    </lineage>
</organism>
<evidence type="ECO:0000256" key="1">
    <source>
        <dbReference type="ARBA" id="ARBA00038158"/>
    </source>
</evidence>
<dbReference type="PANTHER" id="PTHR43591:SF24">
    <property type="entry name" value="2-METHOXY-6-POLYPRENYL-1,4-BENZOQUINOL METHYLASE, MITOCHONDRIAL"/>
    <property type="match status" value="1"/>
</dbReference>
<dbReference type="GO" id="GO:0032259">
    <property type="term" value="P:methylation"/>
    <property type="evidence" value="ECO:0007669"/>
    <property type="project" value="UniProtKB-KW"/>
</dbReference>
<gene>
    <name evidence="4" type="ORF">BKA67DRAFT_686219</name>
</gene>
<protein>
    <submittedName>
        <fullName evidence="4">S-adenosyl-L-methionine-dependent methyltransferase</fullName>
    </submittedName>
</protein>
<comment type="similarity">
    <text evidence="1">Belongs to the methyltransferase superfamily. LaeA methyltransferase family.</text>
</comment>
<dbReference type="Pfam" id="PF13649">
    <property type="entry name" value="Methyltransf_25"/>
    <property type="match status" value="1"/>
</dbReference>
<accession>A0A9P8UWW7</accession>
<keyword evidence="4" id="KW-0489">Methyltransferase</keyword>
<dbReference type="OrthoDB" id="506498at2759"/>
<reference evidence="4" key="1">
    <citation type="journal article" date="2021" name="Nat. Commun.">
        <title>Genetic determinants of endophytism in the Arabidopsis root mycobiome.</title>
        <authorList>
            <person name="Mesny F."/>
            <person name="Miyauchi S."/>
            <person name="Thiergart T."/>
            <person name="Pickel B."/>
            <person name="Atanasova L."/>
            <person name="Karlsson M."/>
            <person name="Huettel B."/>
            <person name="Barry K.W."/>
            <person name="Haridas S."/>
            <person name="Chen C."/>
            <person name="Bauer D."/>
            <person name="Andreopoulos W."/>
            <person name="Pangilinan J."/>
            <person name="LaButti K."/>
            <person name="Riley R."/>
            <person name="Lipzen A."/>
            <person name="Clum A."/>
            <person name="Drula E."/>
            <person name="Henrissat B."/>
            <person name="Kohler A."/>
            <person name="Grigoriev I.V."/>
            <person name="Martin F.M."/>
            <person name="Hacquard S."/>
        </authorList>
    </citation>
    <scope>NUCLEOTIDE SEQUENCE</scope>
    <source>
        <strain evidence="4">MPI-SDFR-AT-0073</strain>
    </source>
</reference>
<dbReference type="CDD" id="cd02440">
    <property type="entry name" value="AdoMet_MTases"/>
    <property type="match status" value="1"/>
</dbReference>
<dbReference type="InterPro" id="IPR041698">
    <property type="entry name" value="Methyltransf_25"/>
</dbReference>
<sequence>MAQVSECGGFNTNSQRSRPFPGNGADELPEEHEETFEYHGRYFHRLSRDSRAYFVPIDEAENRRLTTMHEVIILKTGRTILPQPNALRRVLDCGTGNGCWAIEVAQNVPTCEVHAIDVSTLMMPFGSPPNLYQYQCDLNEAIPYDNGYFDFVHSRMVNGGINTNRWSQYVREIKRVLVRQGWVQLIEVYFNAQCPGGDYPSNGALRQWSSKYMEAMEQLEKDPRVGMRLGAMLRSAGFVDVEETCVELPMCNWSTDPQERQLGAWNLPNITELLYSLALWPLTSRRGLRLPIEEFNELVENARADARNPDYKPYFSVYIAVGRKR</sequence>
<dbReference type="RefSeq" id="XP_045963853.1">
    <property type="nucleotide sequence ID" value="XM_046109024.1"/>
</dbReference>
<evidence type="ECO:0000256" key="2">
    <source>
        <dbReference type="SAM" id="MobiDB-lite"/>
    </source>
</evidence>
<dbReference type="AlphaFoldDB" id="A0A9P8UWW7"/>
<dbReference type="InterPro" id="IPR029063">
    <property type="entry name" value="SAM-dependent_MTases_sf"/>
</dbReference>
<feature type="domain" description="Methyltransferase" evidence="3">
    <location>
        <begin position="90"/>
        <end position="181"/>
    </location>
</feature>
<dbReference type="GeneID" id="70137915"/>
<dbReference type="Proteomes" id="UP000758603">
    <property type="component" value="Unassembled WGS sequence"/>
</dbReference>
<name>A0A9P8UWW7_9PEZI</name>
<dbReference type="GO" id="GO:0008168">
    <property type="term" value="F:methyltransferase activity"/>
    <property type="evidence" value="ECO:0007669"/>
    <property type="project" value="UniProtKB-KW"/>
</dbReference>
<dbReference type="PANTHER" id="PTHR43591">
    <property type="entry name" value="METHYLTRANSFERASE"/>
    <property type="match status" value="1"/>
</dbReference>
<keyword evidence="4" id="KW-0808">Transferase</keyword>
<dbReference type="SUPFAM" id="SSF53335">
    <property type="entry name" value="S-adenosyl-L-methionine-dependent methyltransferases"/>
    <property type="match status" value="1"/>
</dbReference>
<feature type="region of interest" description="Disordered" evidence="2">
    <location>
        <begin position="1"/>
        <end position="31"/>
    </location>
</feature>
<comment type="caution">
    <text evidence="4">The sequence shown here is derived from an EMBL/GenBank/DDBJ whole genome shotgun (WGS) entry which is preliminary data.</text>
</comment>
<evidence type="ECO:0000313" key="5">
    <source>
        <dbReference type="Proteomes" id="UP000758603"/>
    </source>
</evidence>
<proteinExistence type="inferred from homology"/>
<dbReference type="Gene3D" id="3.40.50.150">
    <property type="entry name" value="Vaccinia Virus protein VP39"/>
    <property type="match status" value="1"/>
</dbReference>
<dbReference type="EMBL" id="JAGPXC010000001">
    <property type="protein sequence ID" value="KAH6659722.1"/>
    <property type="molecule type" value="Genomic_DNA"/>
</dbReference>
<evidence type="ECO:0000313" key="4">
    <source>
        <dbReference type="EMBL" id="KAH6659722.1"/>
    </source>
</evidence>
<keyword evidence="5" id="KW-1185">Reference proteome</keyword>